<dbReference type="Gene3D" id="3.40.50.2300">
    <property type="match status" value="1"/>
</dbReference>
<dbReference type="GO" id="GO:0000160">
    <property type="term" value="P:phosphorelay signal transduction system"/>
    <property type="evidence" value="ECO:0007669"/>
    <property type="project" value="UniProtKB-KW"/>
</dbReference>
<dbReference type="PROSITE" id="PS50110">
    <property type="entry name" value="RESPONSE_REGULATORY"/>
    <property type="match status" value="1"/>
</dbReference>
<organism evidence="7 8">
    <name type="scientific">Geoalkalibacter subterraneus</name>
    <dbReference type="NCBI Taxonomy" id="483547"/>
    <lineage>
        <taxon>Bacteria</taxon>
        <taxon>Pseudomonadati</taxon>
        <taxon>Thermodesulfobacteriota</taxon>
        <taxon>Desulfuromonadia</taxon>
        <taxon>Desulfuromonadales</taxon>
        <taxon>Geoalkalibacteraceae</taxon>
        <taxon>Geoalkalibacter</taxon>
    </lineage>
</organism>
<dbReference type="InterPro" id="IPR001789">
    <property type="entry name" value="Sig_transdc_resp-reg_receiver"/>
</dbReference>
<dbReference type="CDD" id="cd17536">
    <property type="entry name" value="REC_YesN-like"/>
    <property type="match status" value="1"/>
</dbReference>
<keyword evidence="2" id="KW-0902">Two-component regulatory system</keyword>
<evidence type="ECO:0000256" key="1">
    <source>
        <dbReference type="ARBA" id="ARBA00022553"/>
    </source>
</evidence>
<evidence type="ECO:0000256" key="3">
    <source>
        <dbReference type="ARBA" id="ARBA00023015"/>
    </source>
</evidence>
<dbReference type="EMBL" id="CP010311">
    <property type="protein sequence ID" value="AJF06000.1"/>
    <property type="molecule type" value="Genomic_DNA"/>
</dbReference>
<reference evidence="7 8" key="1">
    <citation type="journal article" date="2015" name="Genome Announc.">
        <title>Genomes of Geoalkalibacter ferrihydriticus Z-0531T and Geoalkalibacter subterraneus Red1T, Two Haloalkaliphilic Metal-Reducing Deltaproteobacteria.</title>
        <authorList>
            <person name="Badalamenti J.P."/>
            <person name="Krajmalnik-Brown R."/>
            <person name="Torres C.I."/>
            <person name="Bond D.R."/>
        </authorList>
    </citation>
    <scope>NUCLEOTIDE SEQUENCE [LARGE SCALE GENOMIC DNA]</scope>
    <source>
        <strain evidence="7 8">Red1</strain>
    </source>
</reference>
<dbReference type="Proteomes" id="UP000035036">
    <property type="component" value="Chromosome"/>
</dbReference>
<keyword evidence="4" id="KW-0804">Transcription</keyword>
<feature type="modified residue" description="4-aspartylphosphate" evidence="5">
    <location>
        <position position="54"/>
    </location>
</feature>
<accession>A0A0B5FPK8</accession>
<evidence type="ECO:0000256" key="2">
    <source>
        <dbReference type="ARBA" id="ARBA00023012"/>
    </source>
</evidence>
<dbReference type="SMART" id="SM00448">
    <property type="entry name" value="REC"/>
    <property type="match status" value="1"/>
</dbReference>
<protein>
    <submittedName>
        <fullName evidence="7">Chemotaxis protein CheY</fullName>
    </submittedName>
</protein>
<dbReference type="HOGENOM" id="CLU_000445_69_8_7"/>
<dbReference type="Pfam" id="PF00072">
    <property type="entry name" value="Response_reg"/>
    <property type="match status" value="1"/>
</dbReference>
<dbReference type="AlphaFoldDB" id="A0A0B5FPK8"/>
<name>A0A0B5FPK8_9BACT</name>
<feature type="domain" description="Response regulatory" evidence="6">
    <location>
        <begin position="5"/>
        <end position="119"/>
    </location>
</feature>
<keyword evidence="1 5" id="KW-0597">Phosphoprotein</keyword>
<keyword evidence="3" id="KW-0805">Transcription regulation</keyword>
<dbReference type="PANTHER" id="PTHR44591:SF3">
    <property type="entry name" value="RESPONSE REGULATORY DOMAIN-CONTAINING PROTEIN"/>
    <property type="match status" value="1"/>
</dbReference>
<dbReference type="InterPro" id="IPR050595">
    <property type="entry name" value="Bact_response_regulator"/>
</dbReference>
<evidence type="ECO:0000256" key="5">
    <source>
        <dbReference type="PROSITE-ProRule" id="PRU00169"/>
    </source>
</evidence>
<evidence type="ECO:0000256" key="4">
    <source>
        <dbReference type="ARBA" id="ARBA00023163"/>
    </source>
</evidence>
<dbReference type="STRING" id="483547.GSUB_04710"/>
<keyword evidence="8" id="KW-1185">Reference proteome</keyword>
<dbReference type="KEGG" id="gsb:GSUB_04710"/>
<evidence type="ECO:0000259" key="6">
    <source>
        <dbReference type="PROSITE" id="PS50110"/>
    </source>
</evidence>
<gene>
    <name evidence="7" type="ORF">GSUB_04710</name>
</gene>
<evidence type="ECO:0000313" key="8">
    <source>
        <dbReference type="Proteomes" id="UP000035036"/>
    </source>
</evidence>
<sequence>MHMGKILIVDDEENARIGLSRLLSQEGYDVDSVCDGAEALDYIRDHRVSLVISDIHMPGMNGMVFLRELHRSHPGINVIMITAYGGVESYLEAMNLGAFEYINKPVKIDELKSVMNKLFSQNNQASV</sequence>
<dbReference type="PANTHER" id="PTHR44591">
    <property type="entry name" value="STRESS RESPONSE REGULATOR PROTEIN 1"/>
    <property type="match status" value="1"/>
</dbReference>
<dbReference type="FunFam" id="3.40.50.2300:FF:000018">
    <property type="entry name" value="DNA-binding transcriptional regulator NtrC"/>
    <property type="match status" value="1"/>
</dbReference>
<proteinExistence type="predicted"/>
<evidence type="ECO:0000313" key="7">
    <source>
        <dbReference type="EMBL" id="AJF06000.1"/>
    </source>
</evidence>
<dbReference type="SUPFAM" id="SSF52172">
    <property type="entry name" value="CheY-like"/>
    <property type="match status" value="1"/>
</dbReference>
<dbReference type="InterPro" id="IPR011006">
    <property type="entry name" value="CheY-like_superfamily"/>
</dbReference>